<sequence>MTIILPYTTILSSLLYALNSLSSFVTFEVIHLFLYPPESFAIKNLFWF</sequence>
<name>A0A0K2UTH0_LEPSM</name>
<keyword evidence="1" id="KW-0812">Transmembrane</keyword>
<dbReference type="AlphaFoldDB" id="A0A0K2UTH0"/>
<keyword evidence="1" id="KW-1133">Transmembrane helix</keyword>
<evidence type="ECO:0000313" key="2">
    <source>
        <dbReference type="EMBL" id="CDW41001.1"/>
    </source>
</evidence>
<keyword evidence="1" id="KW-0472">Membrane</keyword>
<evidence type="ECO:0000256" key="1">
    <source>
        <dbReference type="SAM" id="Phobius"/>
    </source>
</evidence>
<protein>
    <submittedName>
        <fullName evidence="2">Uncharacterized protein</fullName>
    </submittedName>
</protein>
<proteinExistence type="predicted"/>
<reference evidence="2" key="1">
    <citation type="submission" date="2014-05" db="EMBL/GenBank/DDBJ databases">
        <authorList>
            <person name="Chronopoulou M."/>
        </authorList>
    </citation>
    <scope>NUCLEOTIDE SEQUENCE</scope>
    <source>
        <tissue evidence="2">Whole organism</tissue>
    </source>
</reference>
<organism evidence="2">
    <name type="scientific">Lepeophtheirus salmonis</name>
    <name type="common">Salmon louse</name>
    <name type="synonym">Caligus salmonis</name>
    <dbReference type="NCBI Taxonomy" id="72036"/>
    <lineage>
        <taxon>Eukaryota</taxon>
        <taxon>Metazoa</taxon>
        <taxon>Ecdysozoa</taxon>
        <taxon>Arthropoda</taxon>
        <taxon>Crustacea</taxon>
        <taxon>Multicrustacea</taxon>
        <taxon>Hexanauplia</taxon>
        <taxon>Copepoda</taxon>
        <taxon>Siphonostomatoida</taxon>
        <taxon>Caligidae</taxon>
        <taxon>Lepeophtheirus</taxon>
    </lineage>
</organism>
<accession>A0A0K2UTH0</accession>
<feature type="transmembrane region" description="Helical" evidence="1">
    <location>
        <begin position="14"/>
        <end position="35"/>
    </location>
</feature>
<dbReference type="EMBL" id="HACA01023640">
    <property type="protein sequence ID" value="CDW41001.1"/>
    <property type="molecule type" value="Transcribed_RNA"/>
</dbReference>